<evidence type="ECO:0000256" key="2">
    <source>
        <dbReference type="ARBA" id="ARBA00022833"/>
    </source>
</evidence>
<dbReference type="PANTHER" id="PTHR23180:SF403">
    <property type="entry name" value="ADP-RIBOSYLATION FACTOR GTPASE-ACTIVATING PROTEIN AGD3-LIKE"/>
    <property type="match status" value="1"/>
</dbReference>
<evidence type="ECO:0000256" key="1">
    <source>
        <dbReference type="ARBA" id="ARBA00022723"/>
    </source>
</evidence>
<dbReference type="OrthoDB" id="194358at2759"/>
<protein>
    <recommendedName>
        <fullName evidence="3">BAR domain-containing protein</fullName>
    </recommendedName>
</protein>
<organism evidence="4 5">
    <name type="scientific">Cuscuta campestris</name>
    <dbReference type="NCBI Taxonomy" id="132261"/>
    <lineage>
        <taxon>Eukaryota</taxon>
        <taxon>Viridiplantae</taxon>
        <taxon>Streptophyta</taxon>
        <taxon>Embryophyta</taxon>
        <taxon>Tracheophyta</taxon>
        <taxon>Spermatophyta</taxon>
        <taxon>Magnoliopsida</taxon>
        <taxon>eudicotyledons</taxon>
        <taxon>Gunneridae</taxon>
        <taxon>Pentapetalae</taxon>
        <taxon>asterids</taxon>
        <taxon>lamiids</taxon>
        <taxon>Solanales</taxon>
        <taxon>Convolvulaceae</taxon>
        <taxon>Cuscuteae</taxon>
        <taxon>Cuscuta</taxon>
        <taxon>Cuscuta subgen. Grammica</taxon>
        <taxon>Cuscuta sect. Cleistogrammica</taxon>
    </lineage>
</organism>
<keyword evidence="5" id="KW-1185">Reference proteome</keyword>
<dbReference type="InterPro" id="IPR027267">
    <property type="entry name" value="AH/BAR_dom_sf"/>
</dbReference>
<dbReference type="GO" id="GO:0046872">
    <property type="term" value="F:metal ion binding"/>
    <property type="evidence" value="ECO:0007669"/>
    <property type="project" value="UniProtKB-KW"/>
</dbReference>
<dbReference type="Proteomes" id="UP000595140">
    <property type="component" value="Unassembled WGS sequence"/>
</dbReference>
<evidence type="ECO:0000259" key="3">
    <source>
        <dbReference type="Pfam" id="PF16746"/>
    </source>
</evidence>
<dbReference type="InterPro" id="IPR004148">
    <property type="entry name" value="BAR_dom"/>
</dbReference>
<dbReference type="EMBL" id="OOIL02003368">
    <property type="protein sequence ID" value="VFQ87228.1"/>
    <property type="molecule type" value="Genomic_DNA"/>
</dbReference>
<dbReference type="InterPro" id="IPR045258">
    <property type="entry name" value="ACAP1/2/3-like"/>
</dbReference>
<name>A0A484MGH2_9ASTE</name>
<dbReference type="PANTHER" id="PTHR23180">
    <property type="entry name" value="CENTAURIN/ARF"/>
    <property type="match status" value="1"/>
</dbReference>
<dbReference type="SUPFAM" id="SSF103657">
    <property type="entry name" value="BAR/IMD domain-like"/>
    <property type="match status" value="1"/>
</dbReference>
<gene>
    <name evidence="4" type="ORF">CCAM_LOCUS29004</name>
</gene>
<sequence>MARIGSLNCAGAHCLVFQAMKTETSSRERIALQHSIANGSNSSTAMKNLTFLRPDNDTPFLHSRCHFTISSNFTLDSFQALGFLGIDILGFAGSDPMPEGAAHPPCSLDDSPMFRQQMQSMEENAEVLKEKCLKFCKGCRKYSEGLLEAYDRDISFASALEVFGGVHDDQTSVAFGGPDMVNCAIALREIGTYKETLRSQVEDVLIERLQHLAMVELPHVKEARKRFDKANVIYDQAREKFLALRKNTRLDICVAIEERAVPGTSPVKIEF</sequence>
<evidence type="ECO:0000313" key="5">
    <source>
        <dbReference type="Proteomes" id="UP000595140"/>
    </source>
</evidence>
<dbReference type="Gene3D" id="1.20.1270.60">
    <property type="entry name" value="Arfaptin homology (AH) domain/BAR domain"/>
    <property type="match status" value="1"/>
</dbReference>
<dbReference type="Pfam" id="PF16746">
    <property type="entry name" value="BAR_3"/>
    <property type="match status" value="1"/>
</dbReference>
<evidence type="ECO:0000313" key="4">
    <source>
        <dbReference type="EMBL" id="VFQ87228.1"/>
    </source>
</evidence>
<keyword evidence="1" id="KW-0479">Metal-binding</keyword>
<dbReference type="GO" id="GO:0005737">
    <property type="term" value="C:cytoplasm"/>
    <property type="evidence" value="ECO:0007669"/>
    <property type="project" value="InterPro"/>
</dbReference>
<dbReference type="GO" id="GO:0005096">
    <property type="term" value="F:GTPase activator activity"/>
    <property type="evidence" value="ECO:0007669"/>
    <property type="project" value="InterPro"/>
</dbReference>
<accession>A0A484MGH2</accession>
<dbReference type="AlphaFoldDB" id="A0A484MGH2"/>
<feature type="domain" description="BAR" evidence="3">
    <location>
        <begin position="107"/>
        <end position="248"/>
    </location>
</feature>
<reference evidence="4 5" key="1">
    <citation type="submission" date="2018-04" db="EMBL/GenBank/DDBJ databases">
        <authorList>
            <person name="Vogel A."/>
        </authorList>
    </citation>
    <scope>NUCLEOTIDE SEQUENCE [LARGE SCALE GENOMIC DNA]</scope>
</reference>
<proteinExistence type="predicted"/>
<keyword evidence="2" id="KW-0862">Zinc</keyword>